<dbReference type="Proteomes" id="UP000641386">
    <property type="component" value="Unassembled WGS sequence"/>
</dbReference>
<keyword evidence="4 10" id="KW-0812">Transmembrane</keyword>
<evidence type="ECO:0000256" key="7">
    <source>
        <dbReference type="ARBA" id="ARBA00022840"/>
    </source>
</evidence>
<organism evidence="11 12">
    <name type="scientific">Streptomyces spiralis</name>
    <dbReference type="NCBI Taxonomy" id="66376"/>
    <lineage>
        <taxon>Bacteria</taxon>
        <taxon>Bacillati</taxon>
        <taxon>Actinomycetota</taxon>
        <taxon>Actinomycetes</taxon>
        <taxon>Kitasatosporales</taxon>
        <taxon>Streptomycetaceae</taxon>
        <taxon>Streptomyces</taxon>
    </lineage>
</organism>
<dbReference type="RefSeq" id="WP_189907383.1">
    <property type="nucleotide sequence ID" value="NZ_BNBC01000055.1"/>
</dbReference>
<evidence type="ECO:0000256" key="5">
    <source>
        <dbReference type="ARBA" id="ARBA00022741"/>
    </source>
</evidence>
<dbReference type="GO" id="GO:0005524">
    <property type="term" value="F:ATP binding"/>
    <property type="evidence" value="ECO:0007669"/>
    <property type="project" value="UniProtKB-KW"/>
</dbReference>
<keyword evidence="3" id="KW-1003">Cell membrane</keyword>
<gene>
    <name evidence="11" type="ORF">GCM10014715_76220</name>
</gene>
<dbReference type="EMBL" id="BNBC01000055">
    <property type="protein sequence ID" value="GHF09114.1"/>
    <property type="molecule type" value="Genomic_DNA"/>
</dbReference>
<evidence type="ECO:0000256" key="10">
    <source>
        <dbReference type="SAM" id="Phobius"/>
    </source>
</evidence>
<dbReference type="GO" id="GO:0016787">
    <property type="term" value="F:hydrolase activity"/>
    <property type="evidence" value="ECO:0007669"/>
    <property type="project" value="UniProtKB-KW"/>
</dbReference>
<name>A0A919AIX9_9ACTN</name>
<dbReference type="AlphaFoldDB" id="A0A919AIX9"/>
<dbReference type="Pfam" id="PF05108">
    <property type="entry name" value="T7SS_ESX1_EccB"/>
    <property type="match status" value="1"/>
</dbReference>
<evidence type="ECO:0000256" key="3">
    <source>
        <dbReference type="ARBA" id="ARBA00022475"/>
    </source>
</evidence>
<dbReference type="PANTHER" id="PTHR40765:SF2">
    <property type="entry name" value="ESX-2 SECRETION SYSTEM ATPASE ECCB2"/>
    <property type="match status" value="1"/>
</dbReference>
<dbReference type="Gene3D" id="2.40.50.910">
    <property type="entry name" value="Type VII secretion system EccB, repeat 3 domain"/>
    <property type="match status" value="1"/>
</dbReference>
<accession>A0A919AIX9</accession>
<comment type="subcellular location">
    <subcellularLocation>
        <location evidence="1">Cell membrane</location>
        <topology evidence="1">Single-pass membrane protein</topology>
    </subcellularLocation>
</comment>
<dbReference type="Gene3D" id="3.30.2390.20">
    <property type="entry name" value="Type VII secretion system EccB, repeat 1 domain"/>
    <property type="match status" value="1"/>
</dbReference>
<dbReference type="PANTHER" id="PTHR40765">
    <property type="entry name" value="ESX-2 SECRETION SYSTEM ATPASE ECCB2"/>
    <property type="match status" value="1"/>
</dbReference>
<dbReference type="InterPro" id="IPR007795">
    <property type="entry name" value="T7SS_EccB"/>
</dbReference>
<dbReference type="NCBIfam" id="TIGR03919">
    <property type="entry name" value="T7SS_EccB"/>
    <property type="match status" value="1"/>
</dbReference>
<reference evidence="11" key="1">
    <citation type="journal article" date="2014" name="Int. J. Syst. Evol. Microbiol.">
        <title>Complete genome sequence of Corynebacterium casei LMG S-19264T (=DSM 44701T), isolated from a smear-ripened cheese.</title>
        <authorList>
            <consortium name="US DOE Joint Genome Institute (JGI-PGF)"/>
            <person name="Walter F."/>
            <person name="Albersmeier A."/>
            <person name="Kalinowski J."/>
            <person name="Ruckert C."/>
        </authorList>
    </citation>
    <scope>NUCLEOTIDE SEQUENCE</scope>
    <source>
        <strain evidence="11">JCM 3302</strain>
    </source>
</reference>
<dbReference type="InterPro" id="IPR042485">
    <property type="entry name" value="T7SS_EccB_R3"/>
</dbReference>
<evidence type="ECO:0000256" key="8">
    <source>
        <dbReference type="ARBA" id="ARBA00022989"/>
    </source>
</evidence>
<sequence length="513" mass="54796">MASRRDELNAYTFAKRRMLASFLRPSPSGSEEAAPKPLGAVVPGVVVGVVVLAVFGGIGLFSPTAPKGWDTPGEHVIVASDSTTRYVVLKTGKQTQLHPVLNMASAKLLLDPNKDSVITVDEKVLDSGKPPHGATIGIPYAPDRLPSPQEAETAKRWAVCERPGAGGRAIQKAAFVFAQKEWSRTEGSARLKGGDLMYVVGPDGKSQYVVDARGYRYQLADPADKELLKALDTQGRAPQRVSQEWLDTLHPGDRIAIPTIPTSDGTPGAKAGAFSGLQQYDRYDKVGMVIKAYDGRRMQYYVVLRGHVARISEFTATLLLNSRALVAVGQAGEAQQVSPGAVTDSTTFMADKTWPTYKPRTVNDGTSATTGRNTVCNVLRAVGAKGRTTLSTWVGTDFPAQLPTGSSSAYVTAGSGLLFRQFQGQETNAGGVFLVTDTGLRYALQSNSDSATDDKGIGTSAQQRQSELNEARIAQTRLGYAQVNPTPVPIEWSTFLPTGPRLSEAAARQPQGS</sequence>
<reference evidence="11" key="2">
    <citation type="submission" date="2020-09" db="EMBL/GenBank/DDBJ databases">
        <authorList>
            <person name="Sun Q."/>
            <person name="Ohkuma M."/>
        </authorList>
    </citation>
    <scope>NUCLEOTIDE SEQUENCE</scope>
    <source>
        <strain evidence="11">JCM 3302</strain>
    </source>
</reference>
<comment type="caution">
    <text evidence="11">The sequence shown here is derived from an EMBL/GenBank/DDBJ whole genome shotgun (WGS) entry which is preliminary data.</text>
</comment>
<protein>
    <submittedName>
        <fullName evidence="11">Type VII secretion protein EccB</fullName>
    </submittedName>
</protein>
<dbReference type="InterPro" id="IPR044857">
    <property type="entry name" value="T7SS_EccB_R1"/>
</dbReference>
<evidence type="ECO:0000313" key="12">
    <source>
        <dbReference type="Proteomes" id="UP000641386"/>
    </source>
</evidence>
<keyword evidence="6" id="KW-0378">Hydrolase</keyword>
<evidence type="ECO:0000256" key="6">
    <source>
        <dbReference type="ARBA" id="ARBA00022801"/>
    </source>
</evidence>
<evidence type="ECO:0000256" key="1">
    <source>
        <dbReference type="ARBA" id="ARBA00004162"/>
    </source>
</evidence>
<evidence type="ECO:0000256" key="9">
    <source>
        <dbReference type="ARBA" id="ARBA00023136"/>
    </source>
</evidence>
<evidence type="ECO:0000256" key="4">
    <source>
        <dbReference type="ARBA" id="ARBA00022692"/>
    </source>
</evidence>
<feature type="transmembrane region" description="Helical" evidence="10">
    <location>
        <begin position="40"/>
        <end position="61"/>
    </location>
</feature>
<dbReference type="GO" id="GO:0005886">
    <property type="term" value="C:plasma membrane"/>
    <property type="evidence" value="ECO:0007669"/>
    <property type="project" value="UniProtKB-SubCell"/>
</dbReference>
<keyword evidence="7" id="KW-0067">ATP-binding</keyword>
<keyword evidence="9 10" id="KW-0472">Membrane</keyword>
<keyword evidence="5" id="KW-0547">Nucleotide-binding</keyword>
<evidence type="ECO:0000256" key="2">
    <source>
        <dbReference type="ARBA" id="ARBA00008149"/>
    </source>
</evidence>
<proteinExistence type="inferred from homology"/>
<dbReference type="GO" id="GO:0005576">
    <property type="term" value="C:extracellular region"/>
    <property type="evidence" value="ECO:0007669"/>
    <property type="project" value="TreeGrafter"/>
</dbReference>
<keyword evidence="8 10" id="KW-1133">Transmembrane helix</keyword>
<comment type="similarity">
    <text evidence="2">Belongs to the EccB family.</text>
</comment>
<keyword evidence="12" id="KW-1185">Reference proteome</keyword>
<evidence type="ECO:0000313" key="11">
    <source>
        <dbReference type="EMBL" id="GHF09114.1"/>
    </source>
</evidence>